<evidence type="ECO:0008006" key="5">
    <source>
        <dbReference type="Google" id="ProtNLM"/>
    </source>
</evidence>
<feature type="domain" description="DUF1214" evidence="1">
    <location>
        <begin position="302"/>
        <end position="411"/>
    </location>
</feature>
<evidence type="ECO:0000259" key="2">
    <source>
        <dbReference type="Pfam" id="PF06863"/>
    </source>
</evidence>
<dbReference type="EMBL" id="AP022620">
    <property type="protein sequence ID" value="BBZ78726.1"/>
    <property type="molecule type" value="Genomic_DNA"/>
</dbReference>
<organism evidence="3 4">
    <name type="scientific">Mycolicibacterium anyangense</name>
    <dbReference type="NCBI Taxonomy" id="1431246"/>
    <lineage>
        <taxon>Bacteria</taxon>
        <taxon>Bacillati</taxon>
        <taxon>Actinomycetota</taxon>
        <taxon>Actinomycetes</taxon>
        <taxon>Mycobacteriales</taxon>
        <taxon>Mycobacteriaceae</taxon>
        <taxon>Mycolicibacterium</taxon>
    </lineage>
</organism>
<evidence type="ECO:0000259" key="1">
    <source>
        <dbReference type="Pfam" id="PF06742"/>
    </source>
</evidence>
<evidence type="ECO:0000313" key="3">
    <source>
        <dbReference type="EMBL" id="BBZ78726.1"/>
    </source>
</evidence>
<dbReference type="InterPro" id="IPR037049">
    <property type="entry name" value="DUF1214_C_sf"/>
</dbReference>
<dbReference type="Pfam" id="PF06742">
    <property type="entry name" value="DUF1214"/>
    <property type="match status" value="1"/>
</dbReference>
<sequence>MAGGFVGPVRAAIIAAQAYIYGYPLMEYERVRQTTESLNTIYSLTSFANPDVDPIWKAIGGGKRPNTDTFYSLAELDLSGGPVVLSIPDMGDRYFSFQLTDPYTNVVGYIGSRTTGSGPGKYALVWSGGPQGDIPPDAQVVQVPYSSILMLGRTLAGDAADQQQAIALIDQYSLTPTGGSAPSGTQPKPGLAYLDAISAAMAANPPPARDAPALATLARIGVGPGLTVAGSNLGPVARLAADLAVKATAALLPALANLTQLVSAVQHQGWAIPDSSIGNFGTNYLLRAGVAQVGLIANTPDEAMYSSALLDSRLLPLNGCSSYELHFAPGKAPPSDAFWSVTVYDGDGNLVQNPENRYSISSSRPDELVTRPDGSIDIIFSTTDPGDPTANWLPIPAGSFGVYLRNYVPQQAALDGSWTPPGIQRL</sequence>
<dbReference type="InterPro" id="IPR037050">
    <property type="entry name" value="DUF1254_sf"/>
</dbReference>
<dbReference type="SUPFAM" id="SSF160935">
    <property type="entry name" value="VPA0735-like"/>
    <property type="match status" value="1"/>
</dbReference>
<feature type="domain" description="DUF1254" evidence="2">
    <location>
        <begin position="64"/>
        <end position="176"/>
    </location>
</feature>
<dbReference type="KEGG" id="many:MANY_40630"/>
<evidence type="ECO:0000313" key="4">
    <source>
        <dbReference type="Proteomes" id="UP000467249"/>
    </source>
</evidence>
<dbReference type="AlphaFoldDB" id="A0A6N4W9T3"/>
<accession>A0A6N4W9T3</accession>
<dbReference type="Gene3D" id="2.60.120.600">
    <property type="entry name" value="Domain of unknown function DUF1214, C-terminal domain"/>
    <property type="match status" value="1"/>
</dbReference>
<dbReference type="PANTHER" id="PTHR36509:SF2">
    <property type="entry name" value="BLL3101 PROTEIN"/>
    <property type="match status" value="1"/>
</dbReference>
<dbReference type="Pfam" id="PF06863">
    <property type="entry name" value="DUF1254"/>
    <property type="match status" value="1"/>
</dbReference>
<dbReference type="InterPro" id="IPR010621">
    <property type="entry name" value="DUF1214"/>
</dbReference>
<protein>
    <recommendedName>
        <fullName evidence="5">DUF1254 domain-containing protein</fullName>
    </recommendedName>
</protein>
<name>A0A6N4W9T3_9MYCO</name>
<keyword evidence="4" id="KW-1185">Reference proteome</keyword>
<dbReference type="InterPro" id="IPR010679">
    <property type="entry name" value="DUF1254"/>
</dbReference>
<reference evidence="3 4" key="1">
    <citation type="journal article" date="2019" name="Emerg. Microbes Infect.">
        <title>Comprehensive subspecies identification of 175 nontuberculous mycobacteria species based on 7547 genomic profiles.</title>
        <authorList>
            <person name="Matsumoto Y."/>
            <person name="Kinjo T."/>
            <person name="Motooka D."/>
            <person name="Nabeya D."/>
            <person name="Jung N."/>
            <person name="Uechi K."/>
            <person name="Horii T."/>
            <person name="Iida T."/>
            <person name="Fujita J."/>
            <person name="Nakamura S."/>
        </authorList>
    </citation>
    <scope>NUCLEOTIDE SEQUENCE [LARGE SCALE GENOMIC DNA]</scope>
    <source>
        <strain evidence="3 4">JCM 30275</strain>
    </source>
</reference>
<dbReference type="Gene3D" id="2.60.40.1610">
    <property type="entry name" value="Domain of unknown function DUF1254"/>
    <property type="match status" value="1"/>
</dbReference>
<proteinExistence type="predicted"/>
<gene>
    <name evidence="3" type="ORF">MANY_40630</name>
</gene>
<dbReference type="Proteomes" id="UP000467249">
    <property type="component" value="Chromosome"/>
</dbReference>
<dbReference type="PANTHER" id="PTHR36509">
    <property type="entry name" value="BLL3101 PROTEIN"/>
    <property type="match status" value="1"/>
</dbReference>